<sequence>MKKMNELESLIIALCFPIVENIIVVEFLYRYYEHRDLAQQMIVTAVLAVEQIFVDQLLGYSGFFSVIPILTLFVVTVVNLHIPIKQAIAAVLLPFVLVAIMNTGVLVTASWLTQTNLEIITKYPNFLQAIGIFCISKTLLIICMAIVISRHRHQRLSIWFSQGRGYFILPLLSILITVFILSMFMENPVQGPTFLVAGGIIVSLIFLNVVFYYYMRKFFEEQQANQKLMFNQKKYELQVENSREINDHIQEIRMFRHEYKRILMVINQYVKNGQKEEIEKLIQENLTDLEYIPAMIQTNNSILNFVINHKLEEAAKRHIDCKLVVQTALMYIADSDLSSLFGNLLDNAIEAAEKTEEKYIKLTITQKKQMDIIYLRNSIHESVIHVIEKMQTTKPDKELHGIGIKKIKEVVERYGGEIYYYEEGMRLVAQIAFHRDSDDEEDEGRGI</sequence>
<keyword evidence="1" id="KW-1133">Transmembrane helix</keyword>
<protein>
    <submittedName>
        <fullName evidence="3">GHKL domain-containing protein</fullName>
    </submittedName>
</protein>
<keyword evidence="4" id="KW-1185">Reference proteome</keyword>
<proteinExistence type="predicted"/>
<dbReference type="InterPro" id="IPR036890">
    <property type="entry name" value="HATPase_C_sf"/>
</dbReference>
<dbReference type="SUPFAM" id="SSF55874">
    <property type="entry name" value="ATPase domain of HSP90 chaperone/DNA topoisomerase II/histidine kinase"/>
    <property type="match status" value="1"/>
</dbReference>
<feature type="transmembrane region" description="Helical" evidence="1">
    <location>
        <begin position="7"/>
        <end position="29"/>
    </location>
</feature>
<feature type="transmembrane region" description="Helical" evidence="1">
    <location>
        <begin position="125"/>
        <end position="147"/>
    </location>
</feature>
<evidence type="ECO:0000256" key="1">
    <source>
        <dbReference type="SAM" id="Phobius"/>
    </source>
</evidence>
<dbReference type="PANTHER" id="PTHR40448">
    <property type="entry name" value="TWO-COMPONENT SENSOR HISTIDINE KINASE"/>
    <property type="match status" value="1"/>
</dbReference>
<dbReference type="EMBL" id="WUUQ01000001">
    <property type="protein sequence ID" value="MXQ72730.1"/>
    <property type="molecule type" value="Genomic_DNA"/>
</dbReference>
<dbReference type="Pfam" id="PF14501">
    <property type="entry name" value="HATPase_c_5"/>
    <property type="match status" value="1"/>
</dbReference>
<feature type="transmembrane region" description="Helical" evidence="1">
    <location>
        <begin position="191"/>
        <end position="214"/>
    </location>
</feature>
<dbReference type="GO" id="GO:0042802">
    <property type="term" value="F:identical protein binding"/>
    <property type="evidence" value="ECO:0007669"/>
    <property type="project" value="TreeGrafter"/>
</dbReference>
<dbReference type="Gene3D" id="3.30.565.10">
    <property type="entry name" value="Histidine kinase-like ATPase, C-terminal domain"/>
    <property type="match status" value="1"/>
</dbReference>
<feature type="transmembrane region" description="Helical" evidence="1">
    <location>
        <begin position="167"/>
        <end position="185"/>
    </location>
</feature>
<accession>A0A6N8U434</accession>
<reference evidence="3 4" key="1">
    <citation type="submission" date="2019-12" db="EMBL/GenBank/DDBJ databases">
        <authorList>
            <person name="Yang R."/>
        </authorList>
    </citation>
    <scope>NUCLEOTIDE SEQUENCE [LARGE SCALE GENOMIC DNA]</scope>
    <source>
        <strain evidence="3 4">DONG20-135</strain>
    </source>
</reference>
<dbReference type="InterPro" id="IPR032834">
    <property type="entry name" value="NatK-like_C"/>
</dbReference>
<evidence type="ECO:0000313" key="4">
    <source>
        <dbReference type="Proteomes" id="UP000434036"/>
    </source>
</evidence>
<feature type="transmembrane region" description="Helical" evidence="1">
    <location>
        <begin position="87"/>
        <end position="113"/>
    </location>
</feature>
<dbReference type="CDD" id="cd16935">
    <property type="entry name" value="HATPase_AgrC-ComD-like"/>
    <property type="match status" value="1"/>
</dbReference>
<name>A0A6N8U434_9FIRM</name>
<comment type="caution">
    <text evidence="3">The sequence shown here is derived from an EMBL/GenBank/DDBJ whole genome shotgun (WGS) entry which is preliminary data.</text>
</comment>
<dbReference type="AlphaFoldDB" id="A0A6N8U434"/>
<keyword evidence="1" id="KW-0812">Transmembrane</keyword>
<dbReference type="Proteomes" id="UP000434036">
    <property type="component" value="Unassembled WGS sequence"/>
</dbReference>
<organism evidence="3 4">
    <name type="scientific">Copranaerobaculum intestinale</name>
    <dbReference type="NCBI Taxonomy" id="2692629"/>
    <lineage>
        <taxon>Bacteria</taxon>
        <taxon>Bacillati</taxon>
        <taxon>Bacillota</taxon>
        <taxon>Erysipelotrichia</taxon>
        <taxon>Erysipelotrichales</taxon>
        <taxon>Erysipelotrichaceae</taxon>
        <taxon>Copranaerobaculum</taxon>
    </lineage>
</organism>
<feature type="transmembrane region" description="Helical" evidence="1">
    <location>
        <begin position="57"/>
        <end position="80"/>
    </location>
</feature>
<evidence type="ECO:0000259" key="2">
    <source>
        <dbReference type="Pfam" id="PF14501"/>
    </source>
</evidence>
<keyword evidence="1" id="KW-0472">Membrane</keyword>
<reference evidence="3 4" key="2">
    <citation type="submission" date="2020-01" db="EMBL/GenBank/DDBJ databases">
        <title>Clostridiaceae sp. nov. isolated from the gut of human by culturomics.</title>
        <authorList>
            <person name="Chang Y."/>
        </authorList>
    </citation>
    <scope>NUCLEOTIDE SEQUENCE [LARGE SCALE GENOMIC DNA]</scope>
    <source>
        <strain evidence="3 4">DONG20-135</strain>
    </source>
</reference>
<feature type="domain" description="Sensor histidine kinase NatK-like C-terminal" evidence="2">
    <location>
        <begin position="336"/>
        <end position="432"/>
    </location>
</feature>
<gene>
    <name evidence="3" type="ORF">GSF08_02060</name>
</gene>
<evidence type="ECO:0000313" key="3">
    <source>
        <dbReference type="EMBL" id="MXQ72730.1"/>
    </source>
</evidence>
<dbReference type="PANTHER" id="PTHR40448:SF1">
    <property type="entry name" value="TWO-COMPONENT SENSOR HISTIDINE KINASE"/>
    <property type="match status" value="1"/>
</dbReference>